<accession>A6DQR5</accession>
<name>A6DQR5_9BACT</name>
<dbReference type="AlphaFoldDB" id="A6DQR5"/>
<keyword evidence="1" id="KW-0812">Transmembrane</keyword>
<gene>
    <name evidence="2" type="ORF">LNTAR_19247</name>
</gene>
<feature type="transmembrane region" description="Helical" evidence="1">
    <location>
        <begin position="26"/>
        <end position="46"/>
    </location>
</feature>
<keyword evidence="3" id="KW-1185">Reference proteome</keyword>
<sequence>MKDNQFSEDIITITISNDKRLLKYRWFYLVSAVIFGLISLFFFWVFLKDHPEQDEDKIFVYLLVNYLIFEYLRSKLKHIKTIKFYQQLIKKDKTLTKNWKEDPR</sequence>
<dbReference type="EMBL" id="ABCK01000021">
    <property type="protein sequence ID" value="EDM25965.1"/>
    <property type="molecule type" value="Genomic_DNA"/>
</dbReference>
<feature type="transmembrane region" description="Helical" evidence="1">
    <location>
        <begin position="58"/>
        <end position="74"/>
    </location>
</feature>
<protein>
    <submittedName>
        <fullName evidence="2">Uncharacterized protein</fullName>
    </submittedName>
</protein>
<keyword evidence="1" id="KW-1133">Transmembrane helix</keyword>
<dbReference type="RefSeq" id="WP_007280188.1">
    <property type="nucleotide sequence ID" value="NZ_ABCK01000021.1"/>
</dbReference>
<dbReference type="Proteomes" id="UP000004947">
    <property type="component" value="Unassembled WGS sequence"/>
</dbReference>
<evidence type="ECO:0000313" key="2">
    <source>
        <dbReference type="EMBL" id="EDM25965.1"/>
    </source>
</evidence>
<proteinExistence type="predicted"/>
<reference evidence="2 3" key="1">
    <citation type="journal article" date="2010" name="J. Bacteriol.">
        <title>Genome sequence of Lentisphaera araneosa HTCC2155T, the type species of the order Lentisphaerales in the phylum Lentisphaerae.</title>
        <authorList>
            <person name="Thrash J.C."/>
            <person name="Cho J.C."/>
            <person name="Vergin K.L."/>
            <person name="Morris R.M."/>
            <person name="Giovannoni S.J."/>
        </authorList>
    </citation>
    <scope>NUCLEOTIDE SEQUENCE [LARGE SCALE GENOMIC DNA]</scope>
    <source>
        <strain evidence="2 3">HTCC2155</strain>
    </source>
</reference>
<organism evidence="2 3">
    <name type="scientific">Lentisphaera araneosa HTCC2155</name>
    <dbReference type="NCBI Taxonomy" id="313628"/>
    <lineage>
        <taxon>Bacteria</taxon>
        <taxon>Pseudomonadati</taxon>
        <taxon>Lentisphaerota</taxon>
        <taxon>Lentisphaeria</taxon>
        <taxon>Lentisphaerales</taxon>
        <taxon>Lentisphaeraceae</taxon>
        <taxon>Lentisphaera</taxon>
    </lineage>
</organism>
<keyword evidence="1" id="KW-0472">Membrane</keyword>
<dbReference type="STRING" id="313628.LNTAR_19247"/>
<evidence type="ECO:0000313" key="3">
    <source>
        <dbReference type="Proteomes" id="UP000004947"/>
    </source>
</evidence>
<comment type="caution">
    <text evidence="2">The sequence shown here is derived from an EMBL/GenBank/DDBJ whole genome shotgun (WGS) entry which is preliminary data.</text>
</comment>
<evidence type="ECO:0000256" key="1">
    <source>
        <dbReference type="SAM" id="Phobius"/>
    </source>
</evidence>